<protein>
    <recommendedName>
        <fullName evidence="5">Cytochrome P450</fullName>
    </recommendedName>
</protein>
<dbReference type="InterPro" id="IPR050121">
    <property type="entry name" value="Cytochrome_P450_monoxygenase"/>
</dbReference>
<dbReference type="PANTHER" id="PTHR24305:SF166">
    <property type="entry name" value="CYTOCHROME P450 12A4, MITOCHONDRIAL-RELATED"/>
    <property type="match status" value="1"/>
</dbReference>
<proteinExistence type="inferred from homology"/>
<dbReference type="OrthoDB" id="534811at2759"/>
<sequence length="637" mass="66698">MKPLAASHQRSALVSRGGHAFSRPARARTVAARAAGCSPQPGTAIVEQAGSAEPLSSTDASLPFESYPLPPTLPGSLPLLGDLLKLDLRRKYASHHQLLNAAGSRVLMVRYLGKSVVLVREPGDVAAALQRQAEGLRKHPRLKRVHAWMGEGLGTQLDVSRHAAQRELLNPAFRPDYLRGLVGAFARNTQEGLPEAVRRAQASTPPAPSPPAPAPPGCPPAVDVQELLRRHSMDVAGAATLGLRLGCLERAGRGGGEEHGAGSVGSNPSASDPGPGPGSGPDWASVDLAHVVEVLEAGALPLLLQIPFVPDTWLPGYGPYMAAARQLDELVYGLIRERRSRGVRDEDPDLLAHLLRAQAQGAGGVQEAGAAGEEERLSRGEAAAAGTEGASGCPYAAATSALAAVAAAVAPGAGGGPAPSVSDKQIRDELATMLSASDSAAYVLSFAAHRLAGSAPDQRAARAEVLEVLAGRPPSQLTAEDLRRLPFLTACVQETMRLVPSFPEITRRAARDEVVGGHRVPSGSTLVVSLYSMHRHPAVWPRPDEWLPQRWVAEEARPGYAHWGPGQGAEALGARQPNAFLPFGLTLAALLWAFDLLPPGGEGAPLAPLATRQGVSVRARDGVWLSLRPREEAVAVA</sequence>
<feature type="region of interest" description="Disordered" evidence="2">
    <location>
        <begin position="254"/>
        <end position="282"/>
    </location>
</feature>
<evidence type="ECO:0000256" key="1">
    <source>
        <dbReference type="ARBA" id="ARBA00010617"/>
    </source>
</evidence>
<feature type="region of interest" description="Disordered" evidence="2">
    <location>
        <begin position="362"/>
        <end position="383"/>
    </location>
</feature>
<feature type="region of interest" description="Disordered" evidence="2">
    <location>
        <begin position="1"/>
        <end position="20"/>
    </location>
</feature>
<dbReference type="SUPFAM" id="SSF48264">
    <property type="entry name" value="Cytochrome P450"/>
    <property type="match status" value="1"/>
</dbReference>
<feature type="region of interest" description="Disordered" evidence="2">
    <location>
        <begin position="194"/>
        <end position="222"/>
    </location>
</feature>
<evidence type="ECO:0000313" key="3">
    <source>
        <dbReference type="EMBL" id="KAG2489146.1"/>
    </source>
</evidence>
<evidence type="ECO:0000313" key="4">
    <source>
        <dbReference type="Proteomes" id="UP000612055"/>
    </source>
</evidence>
<reference evidence="3" key="1">
    <citation type="journal article" date="2020" name="bioRxiv">
        <title>Comparative genomics of Chlamydomonas.</title>
        <authorList>
            <person name="Craig R.J."/>
            <person name="Hasan A.R."/>
            <person name="Ness R.W."/>
            <person name="Keightley P.D."/>
        </authorList>
    </citation>
    <scope>NUCLEOTIDE SEQUENCE</scope>
    <source>
        <strain evidence="3">CCAP 11/70</strain>
    </source>
</reference>
<dbReference type="EMBL" id="JAEHOE010000076">
    <property type="protein sequence ID" value="KAG2489146.1"/>
    <property type="molecule type" value="Genomic_DNA"/>
</dbReference>
<name>A0A836BU37_9CHLO</name>
<dbReference type="GO" id="GO:0020037">
    <property type="term" value="F:heme binding"/>
    <property type="evidence" value="ECO:0007669"/>
    <property type="project" value="InterPro"/>
</dbReference>
<dbReference type="AlphaFoldDB" id="A0A836BU37"/>
<comment type="similarity">
    <text evidence="1">Belongs to the cytochrome P450 family.</text>
</comment>
<accession>A0A836BU37</accession>
<gene>
    <name evidence="3" type="ORF">HYH03_012372</name>
</gene>
<dbReference type="GO" id="GO:0016705">
    <property type="term" value="F:oxidoreductase activity, acting on paired donors, with incorporation or reduction of molecular oxygen"/>
    <property type="evidence" value="ECO:0007669"/>
    <property type="project" value="InterPro"/>
</dbReference>
<evidence type="ECO:0000256" key="2">
    <source>
        <dbReference type="SAM" id="MobiDB-lite"/>
    </source>
</evidence>
<dbReference type="InterPro" id="IPR001128">
    <property type="entry name" value="Cyt_P450"/>
</dbReference>
<organism evidence="3 4">
    <name type="scientific">Edaphochlamys debaryana</name>
    <dbReference type="NCBI Taxonomy" id="47281"/>
    <lineage>
        <taxon>Eukaryota</taxon>
        <taxon>Viridiplantae</taxon>
        <taxon>Chlorophyta</taxon>
        <taxon>core chlorophytes</taxon>
        <taxon>Chlorophyceae</taxon>
        <taxon>CS clade</taxon>
        <taxon>Chlamydomonadales</taxon>
        <taxon>Chlamydomonadales incertae sedis</taxon>
        <taxon>Edaphochlamys</taxon>
    </lineage>
</organism>
<comment type="caution">
    <text evidence="3">The sequence shown here is derived from an EMBL/GenBank/DDBJ whole genome shotgun (WGS) entry which is preliminary data.</text>
</comment>
<dbReference type="Gene3D" id="1.10.630.10">
    <property type="entry name" value="Cytochrome P450"/>
    <property type="match status" value="1"/>
</dbReference>
<dbReference type="Pfam" id="PF00067">
    <property type="entry name" value="p450"/>
    <property type="match status" value="2"/>
</dbReference>
<evidence type="ECO:0008006" key="5">
    <source>
        <dbReference type="Google" id="ProtNLM"/>
    </source>
</evidence>
<dbReference type="GO" id="GO:0005506">
    <property type="term" value="F:iron ion binding"/>
    <property type="evidence" value="ECO:0007669"/>
    <property type="project" value="InterPro"/>
</dbReference>
<feature type="compositionally biased region" description="Pro residues" evidence="2">
    <location>
        <begin position="205"/>
        <end position="219"/>
    </location>
</feature>
<dbReference type="PANTHER" id="PTHR24305">
    <property type="entry name" value="CYTOCHROME P450"/>
    <property type="match status" value="1"/>
</dbReference>
<keyword evidence="4" id="KW-1185">Reference proteome</keyword>
<dbReference type="GO" id="GO:0004497">
    <property type="term" value="F:monooxygenase activity"/>
    <property type="evidence" value="ECO:0007669"/>
    <property type="project" value="InterPro"/>
</dbReference>
<dbReference type="InterPro" id="IPR036396">
    <property type="entry name" value="Cyt_P450_sf"/>
</dbReference>
<dbReference type="Proteomes" id="UP000612055">
    <property type="component" value="Unassembled WGS sequence"/>
</dbReference>